<keyword evidence="7 8" id="KW-0472">Membrane</keyword>
<evidence type="ECO:0000256" key="4">
    <source>
        <dbReference type="ARBA" id="ARBA00022596"/>
    </source>
</evidence>
<name>A0AAW8EUB1_9MICO</name>
<evidence type="ECO:0000256" key="1">
    <source>
        <dbReference type="ARBA" id="ARBA00004127"/>
    </source>
</evidence>
<evidence type="ECO:0000256" key="8">
    <source>
        <dbReference type="RuleBase" id="RU362101"/>
    </source>
</evidence>
<proteinExistence type="inferred from homology"/>
<dbReference type="Pfam" id="PF03824">
    <property type="entry name" value="NicO"/>
    <property type="match status" value="2"/>
</dbReference>
<evidence type="ECO:0000256" key="2">
    <source>
        <dbReference type="ARBA" id="ARBA00010892"/>
    </source>
</evidence>
<feature type="transmembrane region" description="Helical" evidence="8">
    <location>
        <begin position="304"/>
        <end position="325"/>
    </location>
</feature>
<comment type="similarity">
    <text evidence="2 8">Belongs to the NiCoT transporter (TC 2.A.52) family.</text>
</comment>
<dbReference type="GO" id="GO:0015099">
    <property type="term" value="F:nickel cation transmembrane transporter activity"/>
    <property type="evidence" value="ECO:0007669"/>
    <property type="project" value="UniProtKB-UniRule"/>
</dbReference>
<keyword evidence="6 8" id="KW-1133">Transmembrane helix</keyword>
<feature type="transmembrane region" description="Helical" evidence="8">
    <location>
        <begin position="217"/>
        <end position="241"/>
    </location>
</feature>
<sequence>MTLLTVESTPRLARPSTAIVLVAALHVLGWGTLLLTAAVAAPDGAANGLLATGLAAYALGLRHAFDADHIAAIDNTTRRLLERGLPARNVGTWFALGHSTVVFGLSVVLAWGAASVAGALAQDTSLLHQITGVWGPSISSAFLLLLAALGIGALLSRRRGGLPGGPVWRALSSLEGTVDRPSRMFGVGLLFGLGFDTATEIGLLALAGTAAATALPWWLVLALPVIFAAGMTALDTAQAAVAHRAYSFPDRERRTLSGYATWMALISVSVAVVVALVQLSGVASELWGWQGPTAWLSGLAIDDLGIWLTAALLITWLSLLAVTAVRARSARR</sequence>
<feature type="transmembrane region" description="Helical" evidence="8">
    <location>
        <begin position="189"/>
        <end position="211"/>
    </location>
</feature>
<dbReference type="PANTHER" id="PTHR31611:SF0">
    <property type="entry name" value="HIGH-AFFINITY NICKEL TRANSPORT PROTEIN NIC1"/>
    <property type="match status" value="1"/>
</dbReference>
<feature type="transmembrane region" description="Helical" evidence="8">
    <location>
        <begin position="134"/>
        <end position="155"/>
    </location>
</feature>
<accession>A0AAW8EUB1</accession>
<evidence type="ECO:0000256" key="6">
    <source>
        <dbReference type="ARBA" id="ARBA00022989"/>
    </source>
</evidence>
<dbReference type="GO" id="GO:0005886">
    <property type="term" value="C:plasma membrane"/>
    <property type="evidence" value="ECO:0007669"/>
    <property type="project" value="UniProtKB-SubCell"/>
</dbReference>
<dbReference type="InterPro" id="IPR004688">
    <property type="entry name" value="Ni/Co_transpt"/>
</dbReference>
<dbReference type="PANTHER" id="PTHR31611">
    <property type="entry name" value="HIGH-AFFINITY NICKEL TRANSPORT PROTEIN NIC1"/>
    <property type="match status" value="1"/>
</dbReference>
<keyword evidence="5 8" id="KW-0812">Transmembrane</keyword>
<feature type="transmembrane region" description="Helical" evidence="8">
    <location>
        <begin position="262"/>
        <end position="284"/>
    </location>
</feature>
<keyword evidence="4" id="KW-0533">Nickel</keyword>
<keyword evidence="10" id="KW-1185">Reference proteome</keyword>
<evidence type="ECO:0000313" key="9">
    <source>
        <dbReference type="EMBL" id="MDQ0647005.1"/>
    </source>
</evidence>
<dbReference type="GO" id="GO:0012505">
    <property type="term" value="C:endomembrane system"/>
    <property type="evidence" value="ECO:0007669"/>
    <property type="project" value="UniProtKB-SubCell"/>
</dbReference>
<comment type="caution">
    <text evidence="9">The sequence shown here is derived from an EMBL/GenBank/DDBJ whole genome shotgun (WGS) entry which is preliminary data.</text>
</comment>
<evidence type="ECO:0000256" key="5">
    <source>
        <dbReference type="ARBA" id="ARBA00022692"/>
    </source>
</evidence>
<protein>
    <recommendedName>
        <fullName evidence="8">Nickel/cobalt efflux system</fullName>
    </recommendedName>
</protein>
<comment type="subcellular location">
    <subcellularLocation>
        <location evidence="8">Cell membrane</location>
        <topology evidence="8">Multi-pass membrane protein</topology>
    </subcellularLocation>
    <subcellularLocation>
        <location evidence="1">Endomembrane system</location>
        <topology evidence="1">Multi-pass membrane protein</topology>
    </subcellularLocation>
</comment>
<evidence type="ECO:0000256" key="3">
    <source>
        <dbReference type="ARBA" id="ARBA00022448"/>
    </source>
</evidence>
<reference evidence="9 10" key="1">
    <citation type="submission" date="2023-07" db="EMBL/GenBank/DDBJ databases">
        <title>Comparative genomics of wheat-associated soil bacteria to identify genetic determinants of phenazine resistance.</title>
        <authorList>
            <person name="Mouncey N."/>
        </authorList>
    </citation>
    <scope>NUCLEOTIDE SEQUENCE [LARGE SCALE GENOMIC DNA]</scope>
    <source>
        <strain evidence="9 10">W4I9-1</strain>
    </source>
</reference>
<organism evidence="9 10">
    <name type="scientific">Microbacterium natoriense</name>
    <dbReference type="NCBI Taxonomy" id="284570"/>
    <lineage>
        <taxon>Bacteria</taxon>
        <taxon>Bacillati</taxon>
        <taxon>Actinomycetota</taxon>
        <taxon>Actinomycetes</taxon>
        <taxon>Micrococcales</taxon>
        <taxon>Microbacteriaceae</taxon>
        <taxon>Microbacterium</taxon>
    </lineage>
</organism>
<dbReference type="EMBL" id="JAUSXV010000001">
    <property type="protein sequence ID" value="MDQ0647005.1"/>
    <property type="molecule type" value="Genomic_DNA"/>
</dbReference>
<evidence type="ECO:0000313" key="10">
    <source>
        <dbReference type="Proteomes" id="UP001244427"/>
    </source>
</evidence>
<keyword evidence="3 8" id="KW-0813">Transport</keyword>
<dbReference type="Proteomes" id="UP001244427">
    <property type="component" value="Unassembled WGS sequence"/>
</dbReference>
<dbReference type="InterPro" id="IPR011541">
    <property type="entry name" value="Ni/Co_transpt_high_affinity"/>
</dbReference>
<gene>
    <name evidence="9" type="ORF">QFZ53_001201</name>
</gene>
<feature type="transmembrane region" description="Helical" evidence="8">
    <location>
        <begin position="93"/>
        <end position="114"/>
    </location>
</feature>
<dbReference type="AlphaFoldDB" id="A0AAW8EUB1"/>
<feature type="transmembrane region" description="Helical" evidence="8">
    <location>
        <begin position="20"/>
        <end position="41"/>
    </location>
</feature>
<evidence type="ECO:0000256" key="7">
    <source>
        <dbReference type="ARBA" id="ARBA00023136"/>
    </source>
</evidence>
<dbReference type="RefSeq" id="WP_307294599.1">
    <property type="nucleotide sequence ID" value="NZ_JAUSXV010000001.1"/>
</dbReference>